<reference evidence="2" key="1">
    <citation type="journal article" date="2019" name="Int. J. Syst. Evol. Microbiol.">
        <title>The Global Catalogue of Microorganisms (GCM) 10K type strain sequencing project: providing services to taxonomists for standard genome sequencing and annotation.</title>
        <authorList>
            <consortium name="The Broad Institute Genomics Platform"/>
            <consortium name="The Broad Institute Genome Sequencing Center for Infectious Disease"/>
            <person name="Wu L."/>
            <person name="Ma J."/>
        </authorList>
    </citation>
    <scope>NUCLEOTIDE SEQUENCE [LARGE SCALE GENOMIC DNA]</scope>
    <source>
        <strain evidence="2">JCM 18077</strain>
    </source>
</reference>
<keyword evidence="2" id="KW-1185">Reference proteome</keyword>
<dbReference type="SUPFAM" id="SSF50998">
    <property type="entry name" value="Quinoprotein alcohol dehydrogenase-like"/>
    <property type="match status" value="1"/>
</dbReference>
<protein>
    <submittedName>
        <fullName evidence="1">Uncharacterized protein</fullName>
    </submittedName>
</protein>
<dbReference type="Gene3D" id="2.130.10.10">
    <property type="entry name" value="YVTN repeat-like/Quinoprotein amine dehydrogenase"/>
    <property type="match status" value="1"/>
</dbReference>
<organism evidence="1 2">
    <name type="scientific">Gordonia alkaliphila</name>
    <dbReference type="NCBI Taxonomy" id="1053547"/>
    <lineage>
        <taxon>Bacteria</taxon>
        <taxon>Bacillati</taxon>
        <taxon>Actinomycetota</taxon>
        <taxon>Actinomycetes</taxon>
        <taxon>Mycobacteriales</taxon>
        <taxon>Gordoniaceae</taxon>
        <taxon>Gordonia</taxon>
    </lineage>
</organism>
<accession>A0ABP8ZDI2</accession>
<evidence type="ECO:0000313" key="2">
    <source>
        <dbReference type="Proteomes" id="UP001500822"/>
    </source>
</evidence>
<dbReference type="EMBL" id="BAABIE010000012">
    <property type="protein sequence ID" value="GAA4753502.1"/>
    <property type="molecule type" value="Genomic_DNA"/>
</dbReference>
<gene>
    <name evidence="1" type="ORF">GCM10023217_26170</name>
</gene>
<proteinExistence type="predicted"/>
<name>A0ABP8ZDI2_9ACTN</name>
<evidence type="ECO:0000313" key="1">
    <source>
        <dbReference type="EMBL" id="GAA4753502.1"/>
    </source>
</evidence>
<dbReference type="InterPro" id="IPR011047">
    <property type="entry name" value="Quinoprotein_ADH-like_sf"/>
</dbReference>
<comment type="caution">
    <text evidence="1">The sequence shown here is derived from an EMBL/GenBank/DDBJ whole genome shotgun (WGS) entry which is preliminary data.</text>
</comment>
<dbReference type="Proteomes" id="UP001500822">
    <property type="component" value="Unassembled WGS sequence"/>
</dbReference>
<sequence length="397" mass="42589">MTPELPSFPTAPTDPKWVFVAPQYAGFEQAVGGNERIVLISGDDKTYIVDAESGTRLRTIVIPERDRAFRDCRGFRNPNKLFCTLDNDSAAVLDVATGAVTDLPDPASRTEVSYSVTGDTVVAVTKTRVTAYDDTGRTAWSAPGGFNSVLDFPDGTPAIPSISGTVFTLRDVATGRIIYTYDAGKTRYPEQSVNIEWTPFASGFSVVVDNEVPSDAHVDFYDSAGKKTSSAAPGWLPAEYGPSPALTRLLRMGTVTPLPLLTNDDTKQVASFDPATGKPVVTAQLDTEPGVIMAAVSTTVVVSHRPPPPGSSPSASANDLVWFDVYDGSGGSFNQDFPNYLGTDGERMLLGVDRDRTTDLVAYGADDTDPLWRMPLESSIGLRVIGGKVYDGKRRLL</sequence>
<dbReference type="InterPro" id="IPR015943">
    <property type="entry name" value="WD40/YVTN_repeat-like_dom_sf"/>
</dbReference>